<reference evidence="3 4" key="1">
    <citation type="submission" date="2021-02" db="EMBL/GenBank/DDBJ databases">
        <title>Genome assembly of Pseudopithomyces chartarum.</title>
        <authorList>
            <person name="Jauregui R."/>
            <person name="Singh J."/>
            <person name="Voisey C."/>
        </authorList>
    </citation>
    <scope>NUCLEOTIDE SEQUENCE [LARGE SCALE GENOMIC DNA]</scope>
    <source>
        <strain evidence="3 4">AGR01</strain>
    </source>
</reference>
<dbReference type="AlphaFoldDB" id="A0AAN6RGA8"/>
<dbReference type="InterPro" id="IPR037401">
    <property type="entry name" value="SnoaL-like"/>
</dbReference>
<feature type="domain" description="SnoaL-like" evidence="2">
    <location>
        <begin position="60"/>
        <end position="192"/>
    </location>
</feature>
<dbReference type="SUPFAM" id="SSF54427">
    <property type="entry name" value="NTF2-like"/>
    <property type="match status" value="1"/>
</dbReference>
<evidence type="ECO:0000259" key="2">
    <source>
        <dbReference type="Pfam" id="PF13577"/>
    </source>
</evidence>
<keyword evidence="4" id="KW-1185">Reference proteome</keyword>
<evidence type="ECO:0000256" key="1">
    <source>
        <dbReference type="SAM" id="SignalP"/>
    </source>
</evidence>
<protein>
    <recommendedName>
        <fullName evidence="2">SnoaL-like domain-containing protein</fullName>
    </recommendedName>
</protein>
<dbReference type="Gene3D" id="3.10.450.50">
    <property type="match status" value="1"/>
</dbReference>
<name>A0AAN6RGA8_9PLEO</name>
<dbReference type="EMBL" id="WVTA01000006">
    <property type="protein sequence ID" value="KAK3209013.1"/>
    <property type="molecule type" value="Genomic_DNA"/>
</dbReference>
<evidence type="ECO:0000313" key="4">
    <source>
        <dbReference type="Proteomes" id="UP001280581"/>
    </source>
</evidence>
<keyword evidence="1" id="KW-0732">Signal</keyword>
<dbReference type="Pfam" id="PF13577">
    <property type="entry name" value="SnoaL_4"/>
    <property type="match status" value="1"/>
</dbReference>
<organism evidence="3 4">
    <name type="scientific">Pseudopithomyces chartarum</name>
    <dbReference type="NCBI Taxonomy" id="1892770"/>
    <lineage>
        <taxon>Eukaryota</taxon>
        <taxon>Fungi</taxon>
        <taxon>Dikarya</taxon>
        <taxon>Ascomycota</taxon>
        <taxon>Pezizomycotina</taxon>
        <taxon>Dothideomycetes</taxon>
        <taxon>Pleosporomycetidae</taxon>
        <taxon>Pleosporales</taxon>
        <taxon>Massarineae</taxon>
        <taxon>Didymosphaeriaceae</taxon>
        <taxon>Pseudopithomyces</taxon>
    </lineage>
</organism>
<dbReference type="InterPro" id="IPR032710">
    <property type="entry name" value="NTF2-like_dom_sf"/>
</dbReference>
<feature type="signal peptide" evidence="1">
    <location>
        <begin position="1"/>
        <end position="17"/>
    </location>
</feature>
<accession>A0AAN6RGA8</accession>
<proteinExistence type="predicted"/>
<sequence length="216" mass="23267">MYLRVFSIVAAALLVRATPTSPYDDVPSCDTFAPAPISLHQLPGFFPPPRNVDASSLHTTEAAIRRTLALYPLAIDGRAFSSLVNVFAQDAVANYSAPIGVLKGPDEIASSLEAATAAFLGTQHLLGTTNIRLCEGGKKAISATYYTAVHFLAQNGTVGPEGIVGLSSVLYAYGQYQDTWEKRSSDWKVVYRNLVYMGPFVTELSADRKSGWTDAE</sequence>
<dbReference type="Proteomes" id="UP001280581">
    <property type="component" value="Unassembled WGS sequence"/>
</dbReference>
<comment type="caution">
    <text evidence="3">The sequence shown here is derived from an EMBL/GenBank/DDBJ whole genome shotgun (WGS) entry which is preliminary data.</text>
</comment>
<feature type="chain" id="PRO_5042844953" description="SnoaL-like domain-containing protein" evidence="1">
    <location>
        <begin position="18"/>
        <end position="216"/>
    </location>
</feature>
<gene>
    <name evidence="3" type="ORF">GRF29_69g478543</name>
</gene>
<evidence type="ECO:0000313" key="3">
    <source>
        <dbReference type="EMBL" id="KAK3209013.1"/>
    </source>
</evidence>